<dbReference type="EMBL" id="RJVK01000007">
    <property type="protein sequence ID" value="ROR37189.1"/>
    <property type="molecule type" value="Genomic_DNA"/>
</dbReference>
<evidence type="ECO:0000313" key="2">
    <source>
        <dbReference type="EMBL" id="ROR37189.1"/>
    </source>
</evidence>
<gene>
    <name evidence="1" type="ORF">C6V80_07140</name>
    <name evidence="2" type="ORF">EDC58_2006</name>
</gene>
<reference evidence="4" key="1">
    <citation type="submission" date="2018-03" db="EMBL/GenBank/DDBJ databases">
        <title>A comparative analysis of the Nautiliaceae.</title>
        <authorList>
            <person name="Grosche A."/>
            <person name="Smedile F."/>
            <person name="Vetriani C."/>
        </authorList>
    </citation>
    <scope>NUCLEOTIDE SEQUENCE [LARGE SCALE GENOMIC DNA]</scope>
    <source>
        <strain evidence="4">TB6</strain>
    </source>
</reference>
<protein>
    <submittedName>
        <fullName evidence="2">CRISPR-associated protein Cmr3</fullName>
    </submittedName>
</protein>
<reference evidence="1" key="3">
    <citation type="submission" date="2019-06" db="EMBL/GenBank/DDBJ databases">
        <title>A comparative analysis of the Nautiliaceae.</title>
        <authorList>
            <person name="Grosche A."/>
            <person name="Smedile F."/>
            <person name="Vetriani C."/>
        </authorList>
    </citation>
    <scope>NUCLEOTIDE SEQUENCE</scope>
    <source>
        <strain evidence="1">TB6</strain>
    </source>
</reference>
<dbReference type="EMBL" id="CP027432">
    <property type="protein sequence ID" value="QCI28746.1"/>
    <property type="molecule type" value="Genomic_DNA"/>
</dbReference>
<sequence length="322" mass="38388">MIKLITLKPLKPYFFGGEITFNDDSYIAYSRKLPQQTTLLGMLRKTLLLQNHLLTRKRKGYWIDKENDELAKKLVGETSFDIKCNFDLGVIKRISPLFLVKNGKKYFKRLNLDDFEYKDEILWNLKENRAYNPKDDYEELWGYFFSKNDRVKESEIFESVEQIGIQKESEKKGYYKKISYKLKDFEFGFLVEFDEERLEEFKDFTFKDDIVELGGERSAFKMKIADESEWLNYDEFEKHSFISDVFCKEPLKGGNVDFAITRDISFGYLYTKRKGDRLVFRKNETVYIYEKGSVLFNPKDNLLNHINSFKNLQKIGMNIIKE</sequence>
<keyword evidence="4" id="KW-1185">Reference proteome</keyword>
<dbReference type="RefSeq" id="WP_123353375.1">
    <property type="nucleotide sequence ID" value="NZ_CP027432.2"/>
</dbReference>
<accession>A0AAJ4RB13</accession>
<dbReference type="Proteomes" id="UP000298805">
    <property type="component" value="Chromosome"/>
</dbReference>
<evidence type="ECO:0000313" key="4">
    <source>
        <dbReference type="Proteomes" id="UP000298805"/>
    </source>
</evidence>
<organism evidence="2 3">
    <name type="scientific">Caminibacter pacificus</name>
    <dbReference type="NCBI Taxonomy" id="1424653"/>
    <lineage>
        <taxon>Bacteria</taxon>
        <taxon>Pseudomonadati</taxon>
        <taxon>Campylobacterota</taxon>
        <taxon>Epsilonproteobacteria</taxon>
        <taxon>Nautiliales</taxon>
        <taxon>Nautiliaceae</taxon>
        <taxon>Caminibacter</taxon>
    </lineage>
</organism>
<dbReference type="AlphaFoldDB" id="A0AAJ4RB13"/>
<evidence type="ECO:0000313" key="3">
    <source>
        <dbReference type="Proteomes" id="UP000272781"/>
    </source>
</evidence>
<proteinExistence type="predicted"/>
<evidence type="ECO:0000313" key="1">
    <source>
        <dbReference type="EMBL" id="QCI28746.1"/>
    </source>
</evidence>
<dbReference type="Proteomes" id="UP000272781">
    <property type="component" value="Unassembled WGS sequence"/>
</dbReference>
<reference evidence="2 3" key="2">
    <citation type="submission" date="2018-11" db="EMBL/GenBank/DDBJ databases">
        <title>Genomic Encyclopedia of Type Strains, Phase IV (KMG-IV): sequencing the most valuable type-strain genomes for metagenomic binning, comparative biology and taxonomic classification.</title>
        <authorList>
            <person name="Goeker M."/>
        </authorList>
    </citation>
    <scope>NUCLEOTIDE SEQUENCE [LARGE SCALE GENOMIC DNA]</scope>
    <source>
        <strain evidence="2 3">DSM 27783</strain>
    </source>
</reference>
<name>A0AAJ4RB13_9BACT</name>